<keyword evidence="4" id="KW-0970">Cilium biogenesis/degradation</keyword>
<feature type="region of interest" description="Disordered" evidence="9">
    <location>
        <begin position="1326"/>
        <end position="1348"/>
    </location>
</feature>
<feature type="coiled-coil region" evidence="8">
    <location>
        <begin position="1912"/>
        <end position="1960"/>
    </location>
</feature>
<feature type="coiled-coil region" evidence="8">
    <location>
        <begin position="900"/>
        <end position="931"/>
    </location>
</feature>
<dbReference type="GO" id="GO:1905515">
    <property type="term" value="P:non-motile cilium assembly"/>
    <property type="evidence" value="ECO:0007669"/>
    <property type="project" value="TreeGrafter"/>
</dbReference>
<keyword evidence="3" id="KW-0963">Cytoplasm</keyword>
<gene>
    <name evidence="10" type="ORF">RUM43_014851</name>
</gene>
<dbReference type="InterPro" id="IPR026201">
    <property type="entry name" value="Cep290"/>
</dbReference>
<evidence type="ECO:0000313" key="10">
    <source>
        <dbReference type="EMBL" id="KAK6630506.1"/>
    </source>
</evidence>
<dbReference type="PANTHER" id="PTHR18879">
    <property type="entry name" value="CENTROSOMAL PROTEIN OF 290 KDA"/>
    <property type="match status" value="1"/>
</dbReference>
<dbReference type="GO" id="GO:0097711">
    <property type="term" value="P:ciliary basal body-plasma membrane docking"/>
    <property type="evidence" value="ECO:0007669"/>
    <property type="project" value="TreeGrafter"/>
</dbReference>
<evidence type="ECO:0000313" key="11">
    <source>
        <dbReference type="Proteomes" id="UP001372834"/>
    </source>
</evidence>
<feature type="coiled-coil region" evidence="8">
    <location>
        <begin position="1253"/>
        <end position="1287"/>
    </location>
</feature>
<feature type="coiled-coil region" evidence="8">
    <location>
        <begin position="452"/>
        <end position="538"/>
    </location>
</feature>
<accession>A0AAN8S9I1</accession>
<feature type="coiled-coil region" evidence="8">
    <location>
        <begin position="751"/>
        <end position="824"/>
    </location>
</feature>
<evidence type="ECO:0000256" key="8">
    <source>
        <dbReference type="SAM" id="Coils"/>
    </source>
</evidence>
<proteinExistence type="predicted"/>
<feature type="coiled-coil region" evidence="8">
    <location>
        <begin position="638"/>
        <end position="676"/>
    </location>
</feature>
<evidence type="ECO:0000256" key="2">
    <source>
        <dbReference type="ARBA" id="ARBA00004300"/>
    </source>
</evidence>
<dbReference type="GO" id="GO:1905349">
    <property type="term" value="P:ciliary transition zone assembly"/>
    <property type="evidence" value="ECO:0007669"/>
    <property type="project" value="TreeGrafter"/>
</dbReference>
<keyword evidence="7" id="KW-0966">Cell projection</keyword>
<name>A0AAN8S9I1_POLSC</name>
<feature type="region of interest" description="Disordered" evidence="9">
    <location>
        <begin position="173"/>
        <end position="198"/>
    </location>
</feature>
<evidence type="ECO:0000256" key="4">
    <source>
        <dbReference type="ARBA" id="ARBA00022794"/>
    </source>
</evidence>
<feature type="coiled-coil region" evidence="8">
    <location>
        <begin position="204"/>
        <end position="420"/>
    </location>
</feature>
<protein>
    <recommendedName>
        <fullName evidence="12">Centrosomal protein of 290 kDa</fullName>
    </recommendedName>
</protein>
<feature type="compositionally biased region" description="Basic and acidic residues" evidence="9">
    <location>
        <begin position="1331"/>
        <end position="1342"/>
    </location>
</feature>
<dbReference type="GO" id="GO:0035869">
    <property type="term" value="C:ciliary transition zone"/>
    <property type="evidence" value="ECO:0007669"/>
    <property type="project" value="TreeGrafter"/>
</dbReference>
<evidence type="ECO:0000256" key="3">
    <source>
        <dbReference type="ARBA" id="ARBA00022490"/>
    </source>
</evidence>
<evidence type="ECO:0000256" key="5">
    <source>
        <dbReference type="ARBA" id="ARBA00023054"/>
    </source>
</evidence>
<dbReference type="EMBL" id="JAWJWE010000011">
    <property type="protein sequence ID" value="KAK6630506.1"/>
    <property type="molecule type" value="Genomic_DNA"/>
</dbReference>
<feature type="coiled-coil region" evidence="8">
    <location>
        <begin position="977"/>
        <end position="1004"/>
    </location>
</feature>
<feature type="coiled-coil region" evidence="8">
    <location>
        <begin position="1382"/>
        <end position="1547"/>
    </location>
</feature>
<evidence type="ECO:0008006" key="12">
    <source>
        <dbReference type="Google" id="ProtNLM"/>
    </source>
</evidence>
<comment type="subcellular location">
    <subcellularLocation>
        <location evidence="1">Cytoplasm</location>
        <location evidence="1">Cytoskeleton</location>
        <location evidence="1">Cilium basal body</location>
    </subcellularLocation>
    <subcellularLocation>
        <location evidence="2">Cytoplasm</location>
        <location evidence="2">Cytoskeleton</location>
        <location evidence="2">Microtubule organizing center</location>
        <location evidence="2">Centrosome</location>
    </subcellularLocation>
</comment>
<keyword evidence="5 8" id="KW-0175">Coiled coil</keyword>
<feature type="coiled-coil region" evidence="8">
    <location>
        <begin position="1662"/>
        <end position="1788"/>
    </location>
</feature>
<evidence type="ECO:0000256" key="6">
    <source>
        <dbReference type="ARBA" id="ARBA00023212"/>
    </source>
</evidence>
<keyword evidence="6" id="KW-0206">Cytoskeleton</keyword>
<reference evidence="10 11" key="1">
    <citation type="submission" date="2023-10" db="EMBL/GenBank/DDBJ databases">
        <title>Genomes of two closely related lineages of the louse Polyplax serrata with different host specificities.</title>
        <authorList>
            <person name="Martinu J."/>
            <person name="Tarabai H."/>
            <person name="Stefka J."/>
            <person name="Hypsa V."/>
        </authorList>
    </citation>
    <scope>NUCLEOTIDE SEQUENCE [LARGE SCALE GENOMIC DNA]</scope>
    <source>
        <strain evidence="10">HR10_N</strain>
    </source>
</reference>
<dbReference type="Proteomes" id="UP001372834">
    <property type="component" value="Unassembled WGS sequence"/>
</dbReference>
<comment type="caution">
    <text evidence="10">The sequence shown here is derived from an EMBL/GenBank/DDBJ whole genome shotgun (WGS) entry which is preliminary data.</text>
</comment>
<organism evidence="10 11">
    <name type="scientific">Polyplax serrata</name>
    <name type="common">Common mouse louse</name>
    <dbReference type="NCBI Taxonomy" id="468196"/>
    <lineage>
        <taxon>Eukaryota</taxon>
        <taxon>Metazoa</taxon>
        <taxon>Ecdysozoa</taxon>
        <taxon>Arthropoda</taxon>
        <taxon>Hexapoda</taxon>
        <taxon>Insecta</taxon>
        <taxon>Pterygota</taxon>
        <taxon>Neoptera</taxon>
        <taxon>Paraneoptera</taxon>
        <taxon>Psocodea</taxon>
        <taxon>Troctomorpha</taxon>
        <taxon>Phthiraptera</taxon>
        <taxon>Anoplura</taxon>
        <taxon>Polyplacidae</taxon>
        <taxon>Polyplax</taxon>
    </lineage>
</organism>
<evidence type="ECO:0000256" key="7">
    <source>
        <dbReference type="ARBA" id="ARBA00023273"/>
    </source>
</evidence>
<dbReference type="Gene3D" id="1.10.287.1490">
    <property type="match status" value="1"/>
</dbReference>
<dbReference type="PANTHER" id="PTHR18879:SF20">
    <property type="entry name" value="CENTROSOMAL PROTEIN OF 290 KDA"/>
    <property type="match status" value="1"/>
</dbReference>
<feature type="coiled-coil region" evidence="8">
    <location>
        <begin position="1180"/>
        <end position="1228"/>
    </location>
</feature>
<feature type="coiled-coil region" evidence="8">
    <location>
        <begin position="1590"/>
        <end position="1624"/>
    </location>
</feature>
<evidence type="ECO:0000256" key="1">
    <source>
        <dbReference type="ARBA" id="ARBA00004120"/>
    </source>
</evidence>
<sequence length="2033" mass="237798">MIEIDWEKFMGLVPDTMSEQDKNVIYETVAWYNPDSNLSRKCLIHFIRLTQSVLRYKTDQLESLTTEFDEIATKQGKEEGSKLQVYEDEIERLQEELDYYKRADTQNVRLPSNSDDDDHRELLKLQLQNEELLQELNEKEKDLVLEKKEVERYASQVVTLEREKHELNRELKALQDDGTQKHTRSLKGSPEPGAEKQDTLTEAIRQKNKHISHLLEDIEMLEEENATLRGKISAIKDELTETTTHIKEITAELSKLKHLNTEYEKNEIDLKERINGLTCQIEELVEEKAKYDKQMDEYVLMFNKKMEEWKDILDNKDDEINRLTEDIKKLHSSNHLLPNADVGSVKLNKQLLQQQQQINILQEELQRATEEINNSSELIERLKQKQMTLTCSSMPIQPSTNFMEEKINVLEEKLVYAENDALAKAEEMSNLIIQLREYESSVFGLSDAVIKIKKLEKNILQKDLQAEKLIEICNNLEIKLDYLEEQNVALREKLGLTVSEEVDTSGVSLRIKKDEELMKNLKYKLDRKEEELIKAKLKNRKIVTMLKMLPTDGAESVRNTVQLEECKQESNKHVCLEQAEKLKFIIKENDALRKGMHEILESIREQDGSGHVEVQSSCLERLLAALDSRHVSGWYHPAMRLQVQLSTEEGKNDELRNQIRSLRAEERKKASELQNAYLKIQSLENDLSTPRIEDKRVDMPAESSDSPKFEPLKSQVVSNFQQEQQILKLESRLFQLKLAADSKAADFERRERSFDAETEQLKTKIEELESQVGLLKSQNVSSEFEEMAKLRSNLLVLQRKVKYLENAECENRDRQDKLRQELIDQEGEMLQYILQLQKGKSELLYKIEHLEETILRSVPHEQYISVVNELESLTAKYKETICLSVTREETSCTQDFQTRMDLLQEENRSLYESLKTTKEKLIVTEAQLKEEAVTNGDFVNELSKLASTLAASEVTELNAKQKSSHLEKMNNALRTQQLEMESRIKELLDSVEKLTDENLKYQEVERVLRMESLGYLAQEDRAELEEKVKTLGKRLCEVTLERDNVQELFEISQGQCRALQEWKNADRMLLSSQAEQILLLQADGDDKATLSRLSHELTMSKLLSSELTKKNNDLKLKMGKTLSHNLTLETKISEYYCELHKTKRKYLKHVGQLYQVIRDVRKLYGCAVPFHNIEDICKIKVLLREKEKSLTVEMENLKKEKQEYLSKKDEIETQLESLDDLKSAMKGETKNLVLWHNRTTELRIKEMKYRRQNEFLKTEVTQLQNCIRKLNDELTASEQYNLEKEKEWEQKQMLWEESQLEMYQLLQEKGIKQGMKAMCDATTNTTIVNEGPEKPEEEKRSLQEPVSELTDDDEEEFEAMEGDRRLNKFDVHYVGKTEQAEKEALKMTVESLQNVIKQKEETILRYQDLLKESREEYGKSYAKLQEELKNLNEAMAGQRKEYNKLKYAMKANHYAGENITTVVEKYMTNIQELEEELRECQLNLCNVNTQVYVTQQEMEKWKNLASERLLQMEDTRRRVEEECRSEIETYRKQVKNYEAEVERLTKVTDFQRSASDPRNSIERSEKFQMKLFDHEEKPTKSERFLDCSFEKQQSQKYEQLLREVETLRKQLKLAKDESSRLGDQVRFLQAKCPKKSVRVSGSLTTRSDSKSSVREGSLTSKIKNLEELLTTSKEREKELIELNEKKVKSAEEVARWDERKKNQQLIKNLTTKLKEKEAEVEVLMNKNESFRNMVYKCERDKSILESQLKIAKGDARVNTRIEKLTEEKKDLEKQLTLLQKKLEEQQRHSHGIGAALLHEKLEAQERKLVAFELTSKGQSVLMEELETLRTVNGNLEKSTLKLEGENLALQLKLEKEKAETKYLADKVRNLHDELKCCNSEKTTSHLKTIEKLMEENKLLRKGYKTTTVIAEMDKVKKTLANLREHHKLLREKYADLMERNRELEEELRSFRYQISLMEVDSPQIMPADKLSPNVQTTTDLPQELAQLRAKLAHKNHLLSRVKLLLVKAAAKEKAMQKEVNFIQCSIPKESSDV</sequence>
<evidence type="ECO:0000256" key="9">
    <source>
        <dbReference type="SAM" id="MobiDB-lite"/>
    </source>
</evidence>
<dbReference type="GO" id="GO:0034451">
    <property type="term" value="C:centriolar satellite"/>
    <property type="evidence" value="ECO:0007669"/>
    <property type="project" value="TreeGrafter"/>
</dbReference>